<evidence type="ECO:0000256" key="1">
    <source>
        <dbReference type="ARBA" id="ARBA00023157"/>
    </source>
</evidence>
<dbReference type="Pfam" id="PF00652">
    <property type="entry name" value="Ricin_B_lectin"/>
    <property type="match status" value="2"/>
</dbReference>
<name>A0A8X8CAC5_POPTO</name>
<dbReference type="AlphaFoldDB" id="A0A8X8CAC5"/>
<dbReference type="PANTHER" id="PTHR11675:SF140">
    <property type="entry name" value="RICIN B LECTIN DOMAIN-CONTAINING PROTEIN"/>
    <property type="match status" value="1"/>
</dbReference>
<proteinExistence type="predicted"/>
<keyword evidence="1" id="KW-1015">Disulfide bond</keyword>
<dbReference type="Proteomes" id="UP000886885">
    <property type="component" value="Chromosome 11D"/>
</dbReference>
<feature type="signal peptide" evidence="2">
    <location>
        <begin position="1"/>
        <end position="16"/>
    </location>
</feature>
<protein>
    <recommendedName>
        <fullName evidence="3">Ricin B lectin domain-containing protein</fullName>
    </recommendedName>
</protein>
<dbReference type="InterPro" id="IPR000772">
    <property type="entry name" value="Ricin_B_lectin"/>
</dbReference>
<comment type="caution">
    <text evidence="4">The sequence shown here is derived from an EMBL/GenBank/DDBJ whole genome shotgun (WGS) entry which is preliminary data.</text>
</comment>
<gene>
    <name evidence="4" type="ORF">POTOM_040510</name>
</gene>
<dbReference type="EMBL" id="JAAWWB010000022">
    <property type="protein sequence ID" value="KAG6754716.1"/>
    <property type="molecule type" value="Genomic_DNA"/>
</dbReference>
<feature type="domain" description="Ricin B lectin" evidence="3">
    <location>
        <begin position="203"/>
        <end position="326"/>
    </location>
</feature>
<accession>A0A8X8CAC5</accession>
<reference evidence="4" key="1">
    <citation type="journal article" date="2020" name="bioRxiv">
        <title>Hybrid origin of Populus tomentosa Carr. identified through genome sequencing and phylogenomic analysis.</title>
        <authorList>
            <person name="An X."/>
            <person name="Gao K."/>
            <person name="Chen Z."/>
            <person name="Li J."/>
            <person name="Yang X."/>
            <person name="Yang X."/>
            <person name="Zhou J."/>
            <person name="Guo T."/>
            <person name="Zhao T."/>
            <person name="Huang S."/>
            <person name="Miao D."/>
            <person name="Khan W.U."/>
            <person name="Rao P."/>
            <person name="Ye M."/>
            <person name="Lei B."/>
            <person name="Liao W."/>
            <person name="Wang J."/>
            <person name="Ji L."/>
            <person name="Li Y."/>
            <person name="Guo B."/>
            <person name="Mustafa N.S."/>
            <person name="Li S."/>
            <person name="Yun Q."/>
            <person name="Keller S.R."/>
            <person name="Mao J."/>
            <person name="Zhang R."/>
            <person name="Strauss S.H."/>
        </authorList>
    </citation>
    <scope>NUCLEOTIDE SEQUENCE</scope>
    <source>
        <strain evidence="4">GM15</strain>
        <tissue evidence="4">Leaf</tissue>
    </source>
</reference>
<organism evidence="4 5">
    <name type="scientific">Populus tomentosa</name>
    <name type="common">Chinese white poplar</name>
    <dbReference type="NCBI Taxonomy" id="118781"/>
    <lineage>
        <taxon>Eukaryota</taxon>
        <taxon>Viridiplantae</taxon>
        <taxon>Streptophyta</taxon>
        <taxon>Embryophyta</taxon>
        <taxon>Tracheophyta</taxon>
        <taxon>Spermatophyta</taxon>
        <taxon>Magnoliopsida</taxon>
        <taxon>eudicotyledons</taxon>
        <taxon>Gunneridae</taxon>
        <taxon>Pentapetalae</taxon>
        <taxon>rosids</taxon>
        <taxon>fabids</taxon>
        <taxon>Malpighiales</taxon>
        <taxon>Salicaceae</taxon>
        <taxon>Saliceae</taxon>
        <taxon>Populus</taxon>
    </lineage>
</organism>
<dbReference type="OrthoDB" id="851521at2759"/>
<evidence type="ECO:0000313" key="4">
    <source>
        <dbReference type="EMBL" id="KAG6754716.1"/>
    </source>
</evidence>
<feature type="domain" description="Ricin B lectin" evidence="3">
    <location>
        <begin position="49"/>
        <end position="171"/>
    </location>
</feature>
<evidence type="ECO:0000256" key="2">
    <source>
        <dbReference type="SAM" id="SignalP"/>
    </source>
</evidence>
<evidence type="ECO:0000313" key="5">
    <source>
        <dbReference type="Proteomes" id="UP000886885"/>
    </source>
</evidence>
<feature type="chain" id="PRO_5036442519" description="Ricin B lectin domain-containing protein" evidence="2">
    <location>
        <begin position="17"/>
        <end position="335"/>
    </location>
</feature>
<dbReference type="PANTHER" id="PTHR11675">
    <property type="entry name" value="N-ACETYLGALACTOSAMINYLTRANSFERASE"/>
    <property type="match status" value="1"/>
</dbReference>
<dbReference type="PROSITE" id="PS50231">
    <property type="entry name" value="RICIN_B_LECTIN"/>
    <property type="match status" value="2"/>
</dbReference>
<dbReference type="SMART" id="SM00458">
    <property type="entry name" value="RICIN"/>
    <property type="match status" value="2"/>
</dbReference>
<evidence type="ECO:0000259" key="3">
    <source>
        <dbReference type="SMART" id="SM00458"/>
    </source>
</evidence>
<keyword evidence="5" id="KW-1185">Reference proteome</keyword>
<keyword evidence="2" id="KW-0732">Signal</keyword>
<sequence>MKVWIFVAILAWSVSTHNHIVMAINAQPKPTIQMHGPVEGGLANNVKAPLPFFIVGQNNLCLVANRNLPNLVDCNKDEITQKWNLYADGSIRTQQNSNCLTANNLTKGSGILILPCSPDLSDYQIWQIKEADQSIKNLQSGLLLDVAKVDIPQLIILWSPNGDRSQRWRLIPFSLMANNAQPKPTIQMYGCAEGGPANNYRATLPFFIVGLNDLCLVANRNLANLMECKSDEKKQHWNLYTDGSIRTQQNNNNCLTANDLTKGSSVLILPCSPDLSENQIWQIMEADQAIMNLHSGLVLDVAKLDSPQLIILWSPHAEKNQRWRLKLCSLAQSLP</sequence>